<proteinExistence type="predicted"/>
<dbReference type="AlphaFoldDB" id="A0A1Q9EEU3"/>
<sequence>MFIDVKKAHFWSPVRSVYGTRAFNSQLGKGDQGLRLNVHGDDFAAVGGYAQLQWLQKELKRIWAIDARGKDKGRRRRDTAHERGISKEPKVERLVQLLPNQDQFTCTNAGRQQMAKQAVIALSTGEAEYDGLISAASAALGEQAMMADWGIRLPVTVPKVGEIPGLSEWLQELCLEEYEEAAQGLLWEEVVRWCKSMGAIWLEKVQENAEDTLTFLPMYAQRSMPAPLAAIGRRLDDLTARKILCRRLVVDYFRCEAINNTSKERTQGGQKVVTRPVWGGFAELWKAGGKRGQTGQTMSKSIDVTRCSSGRWGLLCCYLAATATAIATITTTAATSATTDYDDEDDDHYYHDDDGYDDCYDDCYDYCHYHS</sequence>
<gene>
    <name evidence="1" type="ORF">AK812_SmicGene10810</name>
</gene>
<dbReference type="EMBL" id="LSRX01000171">
    <property type="protein sequence ID" value="OLQ05943.1"/>
    <property type="molecule type" value="Genomic_DNA"/>
</dbReference>
<reference evidence="1 2" key="1">
    <citation type="submission" date="2016-02" db="EMBL/GenBank/DDBJ databases">
        <title>Genome analysis of coral dinoflagellate symbionts highlights evolutionary adaptations to a symbiotic lifestyle.</title>
        <authorList>
            <person name="Aranda M."/>
            <person name="Li Y."/>
            <person name="Liew Y.J."/>
            <person name="Baumgarten S."/>
            <person name="Simakov O."/>
            <person name="Wilson M."/>
            <person name="Piel J."/>
            <person name="Ashoor H."/>
            <person name="Bougouffa S."/>
            <person name="Bajic V.B."/>
            <person name="Ryu T."/>
            <person name="Ravasi T."/>
            <person name="Bayer T."/>
            <person name="Micklem G."/>
            <person name="Kim H."/>
            <person name="Bhak J."/>
            <person name="Lajeunesse T.C."/>
            <person name="Voolstra C.R."/>
        </authorList>
    </citation>
    <scope>NUCLEOTIDE SEQUENCE [LARGE SCALE GENOMIC DNA]</scope>
    <source>
        <strain evidence="1 2">CCMP2467</strain>
    </source>
</reference>
<dbReference type="Proteomes" id="UP000186817">
    <property type="component" value="Unassembled WGS sequence"/>
</dbReference>
<organism evidence="1 2">
    <name type="scientific">Symbiodinium microadriaticum</name>
    <name type="common">Dinoflagellate</name>
    <name type="synonym">Zooxanthella microadriatica</name>
    <dbReference type="NCBI Taxonomy" id="2951"/>
    <lineage>
        <taxon>Eukaryota</taxon>
        <taxon>Sar</taxon>
        <taxon>Alveolata</taxon>
        <taxon>Dinophyceae</taxon>
        <taxon>Suessiales</taxon>
        <taxon>Symbiodiniaceae</taxon>
        <taxon>Symbiodinium</taxon>
    </lineage>
</organism>
<protein>
    <submittedName>
        <fullName evidence="1">Uncharacterized protein</fullName>
    </submittedName>
</protein>
<dbReference type="OrthoDB" id="412902at2759"/>
<evidence type="ECO:0000313" key="2">
    <source>
        <dbReference type="Proteomes" id="UP000186817"/>
    </source>
</evidence>
<accession>A0A1Q9EEU3</accession>
<keyword evidence="2" id="KW-1185">Reference proteome</keyword>
<comment type="caution">
    <text evidence="1">The sequence shown here is derived from an EMBL/GenBank/DDBJ whole genome shotgun (WGS) entry which is preliminary data.</text>
</comment>
<evidence type="ECO:0000313" key="1">
    <source>
        <dbReference type="EMBL" id="OLQ05943.1"/>
    </source>
</evidence>
<name>A0A1Q9EEU3_SYMMI</name>